<name>A0A5B7YD29_9ALTE</name>
<gene>
    <name evidence="7 10" type="primary">sbcD</name>
    <name evidence="10" type="ORF">FBQ74_06670</name>
</gene>
<keyword evidence="7" id="KW-0233">DNA recombination</keyword>
<comment type="similarity">
    <text evidence="1 7">Belongs to the SbcD family.</text>
</comment>
<dbReference type="CDD" id="cd00840">
    <property type="entry name" value="MPP_Mre11_N"/>
    <property type="match status" value="1"/>
</dbReference>
<evidence type="ECO:0000259" key="8">
    <source>
        <dbReference type="Pfam" id="PF00149"/>
    </source>
</evidence>
<dbReference type="Gene3D" id="3.30.160.720">
    <property type="match status" value="1"/>
</dbReference>
<dbReference type="Pfam" id="PF12320">
    <property type="entry name" value="SbcD_C"/>
    <property type="match status" value="1"/>
</dbReference>
<evidence type="ECO:0000259" key="9">
    <source>
        <dbReference type="Pfam" id="PF12320"/>
    </source>
</evidence>
<dbReference type="GO" id="GO:0006310">
    <property type="term" value="P:DNA recombination"/>
    <property type="evidence" value="ECO:0007669"/>
    <property type="project" value="UniProtKB-KW"/>
</dbReference>
<evidence type="ECO:0000256" key="6">
    <source>
        <dbReference type="ARBA" id="ARBA00022839"/>
    </source>
</evidence>
<dbReference type="OrthoDB" id="9773856at2"/>
<evidence type="ECO:0000256" key="7">
    <source>
        <dbReference type="RuleBase" id="RU363069"/>
    </source>
</evidence>
<keyword evidence="4 7" id="KW-0540">Nuclease</keyword>
<dbReference type="InterPro" id="IPR004843">
    <property type="entry name" value="Calcineurin-like_PHP"/>
</dbReference>
<dbReference type="InterPro" id="IPR050535">
    <property type="entry name" value="DNA_Repair-Maintenance_Comp"/>
</dbReference>
<evidence type="ECO:0000256" key="3">
    <source>
        <dbReference type="ARBA" id="ARBA00013365"/>
    </source>
</evidence>
<dbReference type="InterPro" id="IPR029052">
    <property type="entry name" value="Metallo-depent_PP-like"/>
</dbReference>
<dbReference type="PANTHER" id="PTHR30337:SF0">
    <property type="entry name" value="NUCLEASE SBCCD SUBUNIT D"/>
    <property type="match status" value="1"/>
</dbReference>
<dbReference type="Proteomes" id="UP000304912">
    <property type="component" value="Chromosome"/>
</dbReference>
<dbReference type="SUPFAM" id="SSF56300">
    <property type="entry name" value="Metallo-dependent phosphatases"/>
    <property type="match status" value="1"/>
</dbReference>
<evidence type="ECO:0000256" key="5">
    <source>
        <dbReference type="ARBA" id="ARBA00022801"/>
    </source>
</evidence>
<accession>A0A5B7YD29</accession>
<sequence length="411" mass="45698">MRILHTSDWHLGQTFFTKTRKSEHDAFLKWLLALSEKECVDAIIVAGDIFDTGTPPSYARQLYNQFVVDLQKQRCQLVVLGGNHDSVSVLNESRQLLSCLNTHVIASTGIPTEEQVISLYSKDKEVGAILCAIPFIRPRDVLLSQAGDSGMDKRRALGEAITEHYKAVYEAALTQREAVGKSVPIIATGHLTALGVSQSDSVRDIYIGTLEGFAADGFPPADYIALGHIHRPQTVAKSDHIRYSGSPIPLSFDELKHAKHVNIVDFSGDKHTVQVNPVEVPVFQAMASHSGTLKSLEQQLSVYENSEQTVWLSLEVQSQGYLSDLQQRIAAITEPLNAEVLQLRRARQNTAHNGVPEQKETLSELTPAQVFERRLALENFEEDEAAQSRKTRISQQFNAIYQELRSEDSAQ</sequence>
<evidence type="ECO:0000256" key="4">
    <source>
        <dbReference type="ARBA" id="ARBA00022722"/>
    </source>
</evidence>
<comment type="subunit">
    <text evidence="2 7">Heterodimer of SbcC and SbcD.</text>
</comment>
<dbReference type="InterPro" id="IPR004593">
    <property type="entry name" value="SbcD"/>
</dbReference>
<dbReference type="NCBIfam" id="TIGR00619">
    <property type="entry name" value="sbcd"/>
    <property type="match status" value="1"/>
</dbReference>
<dbReference type="InterPro" id="IPR026843">
    <property type="entry name" value="SbcD_C"/>
</dbReference>
<dbReference type="AlphaFoldDB" id="A0A5B7YD29"/>
<dbReference type="GO" id="GO:0008408">
    <property type="term" value="F:3'-5' exonuclease activity"/>
    <property type="evidence" value="ECO:0007669"/>
    <property type="project" value="InterPro"/>
</dbReference>
<dbReference type="InterPro" id="IPR041796">
    <property type="entry name" value="Mre11_N"/>
</dbReference>
<evidence type="ECO:0000313" key="11">
    <source>
        <dbReference type="Proteomes" id="UP000304912"/>
    </source>
</evidence>
<feature type="domain" description="Nuclease SbcCD subunit D C-terminal" evidence="9">
    <location>
        <begin position="282"/>
        <end position="378"/>
    </location>
</feature>
<reference evidence="10 11" key="1">
    <citation type="submission" date="2019-04" db="EMBL/GenBank/DDBJ databases">
        <title>Salinimonas iocasae sp. nov., a halophilic bacterium isolated from the outer tube casing of tubeworms in Okinawa Trough.</title>
        <authorList>
            <person name="Zhang H."/>
            <person name="Wang H."/>
            <person name="Li C."/>
        </authorList>
    </citation>
    <scope>NUCLEOTIDE SEQUENCE [LARGE SCALE GENOMIC DNA]</scope>
    <source>
        <strain evidence="10 11">KX18D6</strain>
    </source>
</reference>
<organism evidence="10 11">
    <name type="scientific">Salinimonas iocasae</name>
    <dbReference type="NCBI Taxonomy" id="2572577"/>
    <lineage>
        <taxon>Bacteria</taxon>
        <taxon>Pseudomonadati</taxon>
        <taxon>Pseudomonadota</taxon>
        <taxon>Gammaproteobacteria</taxon>
        <taxon>Alteromonadales</taxon>
        <taxon>Alteromonadaceae</taxon>
        <taxon>Alteromonas/Salinimonas group</taxon>
        <taxon>Salinimonas</taxon>
    </lineage>
</organism>
<proteinExistence type="inferred from homology"/>
<keyword evidence="5 7" id="KW-0378">Hydrolase</keyword>
<dbReference type="Gene3D" id="3.60.21.10">
    <property type="match status" value="1"/>
</dbReference>
<dbReference type="GO" id="GO:0004519">
    <property type="term" value="F:endonuclease activity"/>
    <property type="evidence" value="ECO:0007669"/>
    <property type="project" value="UniProtKB-KW"/>
</dbReference>
<keyword evidence="6 7" id="KW-0269">Exonuclease</keyword>
<evidence type="ECO:0000313" key="10">
    <source>
        <dbReference type="EMBL" id="QCZ93186.1"/>
    </source>
</evidence>
<keyword evidence="7" id="KW-0255">Endonuclease</keyword>
<evidence type="ECO:0000256" key="1">
    <source>
        <dbReference type="ARBA" id="ARBA00010555"/>
    </source>
</evidence>
<dbReference type="NCBIfam" id="NF008206">
    <property type="entry name" value="PRK10966.1"/>
    <property type="match status" value="1"/>
</dbReference>
<dbReference type="Pfam" id="PF00149">
    <property type="entry name" value="Metallophos"/>
    <property type="match status" value="1"/>
</dbReference>
<dbReference type="GO" id="GO:0006260">
    <property type="term" value="P:DNA replication"/>
    <property type="evidence" value="ECO:0007669"/>
    <property type="project" value="UniProtKB-KW"/>
</dbReference>
<keyword evidence="7" id="KW-0235">DNA replication</keyword>
<evidence type="ECO:0000256" key="2">
    <source>
        <dbReference type="ARBA" id="ARBA00011322"/>
    </source>
</evidence>
<protein>
    <recommendedName>
        <fullName evidence="3 7">Nuclease SbcCD subunit D</fullName>
    </recommendedName>
</protein>
<dbReference type="RefSeq" id="WP_139755933.1">
    <property type="nucleotide sequence ID" value="NZ_CP039852.1"/>
</dbReference>
<keyword evidence="11" id="KW-1185">Reference proteome</keyword>
<comment type="function">
    <text evidence="7">SbcCD cleaves DNA hairpin structures. These structures can inhibit DNA replication and are intermediates in certain DNA recombination reactions. The complex acts as a 3'-&gt;5' double strand exonuclease that can open hairpins. It also has a 5' single-strand endonuclease activity.</text>
</comment>
<feature type="domain" description="Calcineurin-like phosphoesterase" evidence="8">
    <location>
        <begin position="1"/>
        <end position="232"/>
    </location>
</feature>
<dbReference type="PANTHER" id="PTHR30337">
    <property type="entry name" value="COMPONENT OF ATP-DEPENDENT DSDNA EXONUCLEASE"/>
    <property type="match status" value="1"/>
</dbReference>
<dbReference type="EMBL" id="CP039852">
    <property type="protein sequence ID" value="QCZ93186.1"/>
    <property type="molecule type" value="Genomic_DNA"/>
</dbReference>
<dbReference type="KEGG" id="salk:FBQ74_06670"/>